<dbReference type="InterPro" id="IPR036663">
    <property type="entry name" value="Fumarylacetoacetase_C_sf"/>
</dbReference>
<dbReference type="GO" id="GO:0046872">
    <property type="term" value="F:metal ion binding"/>
    <property type="evidence" value="ECO:0007669"/>
    <property type="project" value="UniProtKB-KW"/>
</dbReference>
<dbReference type="PANTHER" id="PTHR42796">
    <property type="entry name" value="FUMARYLACETOACETATE HYDROLASE DOMAIN-CONTAINING PROTEIN 2A-RELATED"/>
    <property type="match status" value="1"/>
</dbReference>
<dbReference type="RefSeq" id="WP_160383269.1">
    <property type="nucleotide sequence ID" value="NZ_WNXQ01000008.1"/>
</dbReference>
<protein>
    <submittedName>
        <fullName evidence="4">5-oxopent-3-ene-1,2,5-tricarboxylate decarboxylase</fullName>
    </submittedName>
</protein>
<comment type="caution">
    <text evidence="4">The sequence shown here is derived from an EMBL/GenBank/DDBJ whole genome shotgun (WGS) entry which is preliminary data.</text>
</comment>
<accession>A0A844W5C8</accession>
<evidence type="ECO:0000313" key="4">
    <source>
        <dbReference type="EMBL" id="MWB79057.1"/>
    </source>
</evidence>
<comment type="similarity">
    <text evidence="1">Belongs to the FAH family.</text>
</comment>
<dbReference type="SUPFAM" id="SSF56529">
    <property type="entry name" value="FAH"/>
    <property type="match status" value="1"/>
</dbReference>
<dbReference type="InterPro" id="IPR011234">
    <property type="entry name" value="Fumarylacetoacetase-like_C"/>
</dbReference>
<keyword evidence="5" id="KW-1185">Reference proteome</keyword>
<reference evidence="4 5" key="1">
    <citation type="submission" date="2019-11" db="EMBL/GenBank/DDBJ databases">
        <title>Pseudooceanicola pacifica sp. nov., isolated from deep-sea sediment of the Pacific Ocean.</title>
        <authorList>
            <person name="Lyu L."/>
        </authorList>
    </citation>
    <scope>NUCLEOTIDE SEQUENCE [LARGE SCALE GENOMIC DNA]</scope>
    <source>
        <strain evidence="4 5">216_PA32_1</strain>
    </source>
</reference>
<proteinExistence type="inferred from homology"/>
<evidence type="ECO:0000256" key="2">
    <source>
        <dbReference type="ARBA" id="ARBA00022723"/>
    </source>
</evidence>
<dbReference type="PANTHER" id="PTHR42796:SF4">
    <property type="entry name" value="FUMARYLACETOACETATE HYDROLASE DOMAIN-CONTAINING PROTEIN 2A"/>
    <property type="match status" value="1"/>
</dbReference>
<feature type="domain" description="Fumarylacetoacetase-like C-terminal" evidence="3">
    <location>
        <begin position="73"/>
        <end position="277"/>
    </location>
</feature>
<dbReference type="GO" id="GO:0019752">
    <property type="term" value="P:carboxylic acid metabolic process"/>
    <property type="evidence" value="ECO:0007669"/>
    <property type="project" value="UniProtKB-ARBA"/>
</dbReference>
<evidence type="ECO:0000313" key="5">
    <source>
        <dbReference type="Proteomes" id="UP000443843"/>
    </source>
</evidence>
<sequence>MKISSYVLPGGTESYGRLEGDTVVDAGTTLRGTYPDLRALLAGDAIHRLASADGPSLPVSDVTMLPTIPKPDKIVCIGLNYLGHIKETGRDRPEYPSIFTRYPSSVVGHGAPLVRPKVSQNFDFEGEFTVVIGKPGRHIARDRAYDHVAGYTCFNDGSIRDYQRHTTQFWGGKNFWQSGSMGPCLVTPDELGDPTEPRMVTRLNGEIMQDTSVGDLAFDIPDLIAYVSTIIDLAPGDIIATGTPSGVGNFRDPKVFMKPGDTIEVEIDGIGTLSNPIIDET</sequence>
<dbReference type="Proteomes" id="UP000443843">
    <property type="component" value="Unassembled WGS sequence"/>
</dbReference>
<dbReference type="FunFam" id="3.90.850.10:FF:000002">
    <property type="entry name" value="2-hydroxyhepta-2,4-diene-1,7-dioate isomerase"/>
    <property type="match status" value="1"/>
</dbReference>
<gene>
    <name evidence="4" type="ORF">GLS40_13540</name>
</gene>
<name>A0A844W5C8_9RHOB</name>
<organism evidence="4 5">
    <name type="scientific">Pseudooceanicola pacificus</name>
    <dbReference type="NCBI Taxonomy" id="2676438"/>
    <lineage>
        <taxon>Bacteria</taxon>
        <taxon>Pseudomonadati</taxon>
        <taxon>Pseudomonadota</taxon>
        <taxon>Alphaproteobacteria</taxon>
        <taxon>Rhodobacterales</taxon>
        <taxon>Paracoccaceae</taxon>
        <taxon>Pseudooceanicola</taxon>
    </lineage>
</organism>
<evidence type="ECO:0000259" key="3">
    <source>
        <dbReference type="Pfam" id="PF01557"/>
    </source>
</evidence>
<dbReference type="InterPro" id="IPR051121">
    <property type="entry name" value="FAH"/>
</dbReference>
<dbReference type="EMBL" id="WNXQ01000008">
    <property type="protein sequence ID" value="MWB79057.1"/>
    <property type="molecule type" value="Genomic_DNA"/>
</dbReference>
<dbReference type="GO" id="GO:0016853">
    <property type="term" value="F:isomerase activity"/>
    <property type="evidence" value="ECO:0007669"/>
    <property type="project" value="UniProtKB-ARBA"/>
</dbReference>
<evidence type="ECO:0000256" key="1">
    <source>
        <dbReference type="ARBA" id="ARBA00010211"/>
    </source>
</evidence>
<dbReference type="Gene3D" id="3.90.850.10">
    <property type="entry name" value="Fumarylacetoacetase-like, C-terminal domain"/>
    <property type="match status" value="1"/>
</dbReference>
<dbReference type="AlphaFoldDB" id="A0A844W5C8"/>
<dbReference type="Pfam" id="PF01557">
    <property type="entry name" value="FAA_hydrolase"/>
    <property type="match status" value="1"/>
</dbReference>
<keyword evidence="2" id="KW-0479">Metal-binding</keyword>